<evidence type="ECO:0000259" key="1">
    <source>
        <dbReference type="Pfam" id="PF00078"/>
    </source>
</evidence>
<keyword evidence="2" id="KW-0808">Transferase</keyword>
<sequence>MAEINSQLVTSLWGNPNVDFLVGSAVGASSGTLLVWDSLIFTKVDQLVGSHFIGVIGKWHGVNETIALINIYGPQGSRHKKELWSELQNIMNSIEEMLRPSTSSLLAGVFMTFPWGRRFTRINREGTKLSKFDRFLVCNQFFNIWRDAKAKALVQVVFDHCPIVLFDVSVDFGPKSFKLFNHWMENVSFNKVVENSWKSGDSTGSSCDIVLNNKIKKLKVDIKTWWHGFSAENESKKKEILSRLVDWDVKVESGSLTSFDRLKRDEDLADLQFIEQKERDSLNKKKLARGCNASFIVLIPKVPDPLDLSDYRTISLIGCMYKGRQILDGSLVANEIVNFAKKEGIDLLLFKVDFEKAFDSVNWNFLMDTMAQMNFGPKWYRWILSCLSSASVYVLINGPPSREFKMERGLRQGDPLSLFFSYSGRSITGMKINLAKICIFGIGIPMADVANIARAINYSYGSLPFNYLGLPVGKRMNRVDAWNEVISKVHGSDGGFEAVFGSRQKGGV</sequence>
<organism evidence="2 3">
    <name type="scientific">Tanacetum coccineum</name>
    <dbReference type="NCBI Taxonomy" id="301880"/>
    <lineage>
        <taxon>Eukaryota</taxon>
        <taxon>Viridiplantae</taxon>
        <taxon>Streptophyta</taxon>
        <taxon>Embryophyta</taxon>
        <taxon>Tracheophyta</taxon>
        <taxon>Spermatophyta</taxon>
        <taxon>Magnoliopsida</taxon>
        <taxon>eudicotyledons</taxon>
        <taxon>Gunneridae</taxon>
        <taxon>Pentapetalae</taxon>
        <taxon>asterids</taxon>
        <taxon>campanulids</taxon>
        <taxon>Asterales</taxon>
        <taxon>Asteraceae</taxon>
        <taxon>Asteroideae</taxon>
        <taxon>Anthemideae</taxon>
        <taxon>Anthemidinae</taxon>
        <taxon>Tanacetum</taxon>
    </lineage>
</organism>
<reference evidence="2" key="2">
    <citation type="submission" date="2022-01" db="EMBL/GenBank/DDBJ databases">
        <authorList>
            <person name="Yamashiro T."/>
            <person name="Shiraishi A."/>
            <person name="Satake H."/>
            <person name="Nakayama K."/>
        </authorList>
    </citation>
    <scope>NUCLEOTIDE SEQUENCE</scope>
</reference>
<keyword evidence="2" id="KW-0548">Nucleotidyltransferase</keyword>
<dbReference type="GO" id="GO:0003964">
    <property type="term" value="F:RNA-directed DNA polymerase activity"/>
    <property type="evidence" value="ECO:0007669"/>
    <property type="project" value="UniProtKB-KW"/>
</dbReference>
<proteinExistence type="predicted"/>
<accession>A0ABQ4ZMS7</accession>
<protein>
    <submittedName>
        <fullName evidence="2">RNA-directed DNA polymerase, eukaryota, reverse transcriptase zinc-binding domain protein</fullName>
    </submittedName>
</protein>
<dbReference type="PANTHER" id="PTHR33116:SF78">
    <property type="entry name" value="OS12G0587133 PROTEIN"/>
    <property type="match status" value="1"/>
</dbReference>
<dbReference type="InterPro" id="IPR036691">
    <property type="entry name" value="Endo/exonu/phosph_ase_sf"/>
</dbReference>
<dbReference type="InterPro" id="IPR000477">
    <property type="entry name" value="RT_dom"/>
</dbReference>
<keyword evidence="2" id="KW-0695">RNA-directed DNA polymerase</keyword>
<reference evidence="2" key="1">
    <citation type="journal article" date="2022" name="Int. J. Mol. Sci.">
        <title>Draft Genome of Tanacetum Coccineum: Genomic Comparison of Closely Related Tanacetum-Family Plants.</title>
        <authorList>
            <person name="Yamashiro T."/>
            <person name="Shiraishi A."/>
            <person name="Nakayama K."/>
            <person name="Satake H."/>
        </authorList>
    </citation>
    <scope>NUCLEOTIDE SEQUENCE</scope>
</reference>
<dbReference type="SUPFAM" id="SSF56672">
    <property type="entry name" value="DNA/RNA polymerases"/>
    <property type="match status" value="1"/>
</dbReference>
<dbReference type="EMBL" id="BQNB010011416">
    <property type="protein sequence ID" value="GJS90295.1"/>
    <property type="molecule type" value="Genomic_DNA"/>
</dbReference>
<feature type="domain" description="Reverse transcriptase" evidence="1">
    <location>
        <begin position="323"/>
        <end position="417"/>
    </location>
</feature>
<dbReference type="Pfam" id="PF00078">
    <property type="entry name" value="RVT_1"/>
    <property type="match status" value="1"/>
</dbReference>
<dbReference type="PANTHER" id="PTHR33116">
    <property type="entry name" value="REVERSE TRANSCRIPTASE ZINC-BINDING DOMAIN-CONTAINING PROTEIN-RELATED-RELATED"/>
    <property type="match status" value="1"/>
</dbReference>
<dbReference type="Proteomes" id="UP001151760">
    <property type="component" value="Unassembled WGS sequence"/>
</dbReference>
<name>A0ABQ4ZMS7_9ASTR</name>
<evidence type="ECO:0000313" key="3">
    <source>
        <dbReference type="Proteomes" id="UP001151760"/>
    </source>
</evidence>
<gene>
    <name evidence="2" type="ORF">Tco_0772931</name>
</gene>
<dbReference type="Gene3D" id="3.60.10.10">
    <property type="entry name" value="Endonuclease/exonuclease/phosphatase"/>
    <property type="match status" value="1"/>
</dbReference>
<comment type="caution">
    <text evidence="2">The sequence shown here is derived from an EMBL/GenBank/DDBJ whole genome shotgun (WGS) entry which is preliminary data.</text>
</comment>
<dbReference type="InterPro" id="IPR043502">
    <property type="entry name" value="DNA/RNA_pol_sf"/>
</dbReference>
<evidence type="ECO:0000313" key="2">
    <source>
        <dbReference type="EMBL" id="GJS90295.1"/>
    </source>
</evidence>
<keyword evidence="3" id="KW-1185">Reference proteome</keyword>